<keyword evidence="3" id="KW-0157">Chromophore</keyword>
<dbReference type="STRING" id="331657.A0A4V5NEZ8"/>
<accession>A0A4V5NEZ8</accession>
<feature type="region of interest" description="Disordered" evidence="4">
    <location>
        <begin position="417"/>
        <end position="460"/>
    </location>
</feature>
<feature type="compositionally biased region" description="Low complexity" evidence="4">
    <location>
        <begin position="62"/>
        <end position="80"/>
    </location>
</feature>
<dbReference type="InterPro" id="IPR000014">
    <property type="entry name" value="PAS"/>
</dbReference>
<feature type="compositionally biased region" description="Polar residues" evidence="4">
    <location>
        <begin position="26"/>
        <end position="37"/>
    </location>
</feature>
<dbReference type="PROSITE" id="PS50113">
    <property type="entry name" value="PAC"/>
    <property type="match status" value="1"/>
</dbReference>
<feature type="compositionally biased region" description="Basic and acidic residues" evidence="4">
    <location>
        <begin position="641"/>
        <end position="657"/>
    </location>
</feature>
<organism evidence="7 8">
    <name type="scientific">Cryomyces minteri</name>
    <dbReference type="NCBI Taxonomy" id="331657"/>
    <lineage>
        <taxon>Eukaryota</taxon>
        <taxon>Fungi</taxon>
        <taxon>Dikarya</taxon>
        <taxon>Ascomycota</taxon>
        <taxon>Pezizomycotina</taxon>
        <taxon>Dothideomycetes</taxon>
        <taxon>Dothideomycetes incertae sedis</taxon>
        <taxon>Cryomyces</taxon>
    </lineage>
</organism>
<dbReference type="Proteomes" id="UP000308768">
    <property type="component" value="Unassembled WGS sequence"/>
</dbReference>
<dbReference type="NCBIfam" id="TIGR00229">
    <property type="entry name" value="sensory_box"/>
    <property type="match status" value="1"/>
</dbReference>
<feature type="region of interest" description="Disordered" evidence="4">
    <location>
        <begin position="1"/>
        <end position="119"/>
    </location>
</feature>
<feature type="domain" description="PAC" evidence="5">
    <location>
        <begin position="322"/>
        <end position="376"/>
    </location>
</feature>
<comment type="caution">
    <text evidence="7">The sequence shown here is derived from an EMBL/GenBank/DDBJ whole genome shotgun (WGS) entry which is preliminary data.</text>
</comment>
<dbReference type="OrthoDB" id="447251at2759"/>
<feature type="compositionally biased region" description="Polar residues" evidence="4">
    <location>
        <begin position="426"/>
        <end position="440"/>
    </location>
</feature>
<sequence length="657" mass="72388">MDDTGGEGDRERERERYQRGLPMTFKQPSSRAMSSFNPAKILPENVQQQREADPFGAPAPPASSHSQHLSSRSGSESPPSVFDNAEESPETYTDPTNPNSAQHSATDEPGSYDLKAPAPSVSHSNIEVLSERLFSVDHLNVILRDNNLASRFTKFISTHRPQSAPVLARYLEARKAITAIEYANAIAANIPAPTGHPAYTAATVDPRFEARSRRTVDELVSEALPGFITQRLVVLITECLVKEITGNNAPIMREMVPGLAEVYCITDPSLPDNPIVYASEEFYGTSQYGREYVIGRNCRFLQGPKTSTATVRRMIDALIQGQEICETILNYRRDGSPFMNLLMIAPLYDNKGNVRYFLGCQIDVSSLIDGGRGLESFEQLLAQDRSESRYGGRVEKSPAHALEDLGQMLNAEELNTVKSRARSHSQDSGKTTPQRPSTQGGRRILGMEDTSDRNLWPHPSLGPSGRLPGVYQNYLLVRPYPSLRITFTSPALRIPGLLQSKFLDRVGGPQHVREGILDALAHGQKVTAKISWLTNQAPDHRGGGLEGKPRWIHCTPLMGSDDKVGVWMIVMVESEDITGALNARERAESGAMSPVQLGAATTRLTGGKLYTEYLRREGRADTIESVPRSVRSPTHSKTGSARREAMPPAADHDFRDF</sequence>
<name>A0A4V5NEZ8_9PEZI</name>
<dbReference type="SUPFAM" id="SSF55785">
    <property type="entry name" value="PYP-like sensor domain (PAS domain)"/>
    <property type="match status" value="1"/>
</dbReference>
<dbReference type="EMBL" id="NAJN01000775">
    <property type="protein sequence ID" value="TKA68879.1"/>
    <property type="molecule type" value="Genomic_DNA"/>
</dbReference>
<protein>
    <recommendedName>
        <fullName evidence="5">PAC domain-containing protein</fullName>
    </recommendedName>
</protein>
<dbReference type="GO" id="GO:0005634">
    <property type="term" value="C:nucleus"/>
    <property type="evidence" value="ECO:0007669"/>
    <property type="project" value="TreeGrafter"/>
</dbReference>
<evidence type="ECO:0000313" key="7">
    <source>
        <dbReference type="EMBL" id="TKA68879.1"/>
    </source>
</evidence>
<evidence type="ECO:0000256" key="1">
    <source>
        <dbReference type="ARBA" id="ARBA00022630"/>
    </source>
</evidence>
<evidence type="ECO:0000256" key="2">
    <source>
        <dbReference type="ARBA" id="ARBA00022643"/>
    </source>
</evidence>
<dbReference type="PANTHER" id="PTHR47429">
    <property type="entry name" value="PROTEIN TWIN LOV 1"/>
    <property type="match status" value="1"/>
</dbReference>
<feature type="region of interest" description="Disordered" evidence="4">
    <location>
        <begin position="621"/>
        <end position="657"/>
    </location>
</feature>
<evidence type="ECO:0000313" key="8">
    <source>
        <dbReference type="Proteomes" id="UP000308768"/>
    </source>
</evidence>
<feature type="compositionally biased region" description="Polar residues" evidence="4">
    <location>
        <begin position="90"/>
        <end position="104"/>
    </location>
</feature>
<evidence type="ECO:0000259" key="5">
    <source>
        <dbReference type="PROSITE" id="PS50113"/>
    </source>
</evidence>
<keyword evidence="8" id="KW-1185">Reference proteome</keyword>
<dbReference type="Pfam" id="PF13426">
    <property type="entry name" value="PAS_9"/>
    <property type="match status" value="1"/>
</dbReference>
<dbReference type="InterPro" id="IPR000700">
    <property type="entry name" value="PAS-assoc_C"/>
</dbReference>
<dbReference type="EMBL" id="NAJN01001584">
    <property type="protein sequence ID" value="TKA62327.1"/>
    <property type="molecule type" value="Genomic_DNA"/>
</dbReference>
<evidence type="ECO:0000256" key="4">
    <source>
        <dbReference type="SAM" id="MobiDB-lite"/>
    </source>
</evidence>
<keyword evidence="1" id="KW-0285">Flavoprotein</keyword>
<keyword evidence="2" id="KW-0288">FMN</keyword>
<proteinExistence type="predicted"/>
<evidence type="ECO:0000313" key="6">
    <source>
        <dbReference type="EMBL" id="TKA62327.1"/>
    </source>
</evidence>
<dbReference type="InterPro" id="IPR035965">
    <property type="entry name" value="PAS-like_dom_sf"/>
</dbReference>
<dbReference type="PANTHER" id="PTHR47429:SF9">
    <property type="entry name" value="PAS DOMAIN-CONTAINING PROTEIN"/>
    <property type="match status" value="1"/>
</dbReference>
<evidence type="ECO:0000256" key="3">
    <source>
        <dbReference type="ARBA" id="ARBA00022991"/>
    </source>
</evidence>
<gene>
    <name evidence="7" type="ORF">B0A49_05349</name>
    <name evidence="6" type="ORF">B0A49_09010</name>
</gene>
<dbReference type="AlphaFoldDB" id="A0A4V5NEZ8"/>
<dbReference type="Gene3D" id="3.30.450.20">
    <property type="entry name" value="PAS domain"/>
    <property type="match status" value="1"/>
</dbReference>
<reference evidence="7 8" key="1">
    <citation type="submission" date="2017-03" db="EMBL/GenBank/DDBJ databases">
        <title>Genomes of endolithic fungi from Antarctica.</title>
        <authorList>
            <person name="Coleine C."/>
            <person name="Masonjones S."/>
            <person name="Stajich J.E."/>
        </authorList>
    </citation>
    <scope>NUCLEOTIDE SEQUENCE [LARGE SCALE GENOMIC DNA]</scope>
    <source>
        <strain evidence="7 8">CCFEE 5187</strain>
    </source>
</reference>
<feature type="compositionally biased region" description="Basic and acidic residues" evidence="4">
    <location>
        <begin position="7"/>
        <end position="18"/>
    </location>
</feature>